<dbReference type="EMBL" id="CAXAMN010017546">
    <property type="protein sequence ID" value="CAK9050683.1"/>
    <property type="molecule type" value="Genomic_DNA"/>
</dbReference>
<keyword evidence="3" id="KW-1185">Reference proteome</keyword>
<dbReference type="PANTHER" id="PTHR43802:SF1">
    <property type="entry name" value="IP11341P-RELATED"/>
    <property type="match status" value="1"/>
</dbReference>
<evidence type="ECO:0000256" key="1">
    <source>
        <dbReference type="ARBA" id="ARBA00005254"/>
    </source>
</evidence>
<accession>A0ABP0MGT7</accession>
<dbReference type="Proteomes" id="UP001642484">
    <property type="component" value="Unassembled WGS sequence"/>
</dbReference>
<protein>
    <submittedName>
        <fullName evidence="2">Uncharacterized protein</fullName>
    </submittedName>
</protein>
<reference evidence="2 3" key="1">
    <citation type="submission" date="2024-02" db="EMBL/GenBank/DDBJ databases">
        <authorList>
            <person name="Chen Y."/>
            <person name="Shah S."/>
            <person name="Dougan E. K."/>
            <person name="Thang M."/>
            <person name="Chan C."/>
        </authorList>
    </citation>
    <scope>NUCLEOTIDE SEQUENCE [LARGE SCALE GENOMIC DNA]</scope>
</reference>
<evidence type="ECO:0000313" key="2">
    <source>
        <dbReference type="EMBL" id="CAK9050683.1"/>
    </source>
</evidence>
<dbReference type="SUPFAM" id="SSF52096">
    <property type="entry name" value="ClpP/crotonase"/>
    <property type="match status" value="1"/>
</dbReference>
<dbReference type="Gene3D" id="3.90.226.10">
    <property type="entry name" value="2-enoyl-CoA Hydratase, Chain A, domain 1"/>
    <property type="match status" value="1"/>
</dbReference>
<proteinExistence type="inferred from homology"/>
<dbReference type="InterPro" id="IPR001753">
    <property type="entry name" value="Enoyl-CoA_hydra/iso"/>
</dbReference>
<gene>
    <name evidence="2" type="ORF">CCMP2556_LOCUS25817</name>
</gene>
<dbReference type="Pfam" id="PF00378">
    <property type="entry name" value="ECH_1"/>
    <property type="match status" value="1"/>
</dbReference>
<dbReference type="CDD" id="cd06558">
    <property type="entry name" value="crotonase-like"/>
    <property type="match status" value="1"/>
</dbReference>
<name>A0ABP0MGT7_9DINO</name>
<organism evidence="2 3">
    <name type="scientific">Durusdinium trenchii</name>
    <dbReference type="NCBI Taxonomy" id="1381693"/>
    <lineage>
        <taxon>Eukaryota</taxon>
        <taxon>Sar</taxon>
        <taxon>Alveolata</taxon>
        <taxon>Dinophyceae</taxon>
        <taxon>Suessiales</taxon>
        <taxon>Symbiodiniaceae</taxon>
        <taxon>Durusdinium</taxon>
    </lineage>
</organism>
<comment type="caution">
    <text evidence="2">The sequence shown here is derived from an EMBL/GenBank/DDBJ whole genome shotgun (WGS) entry which is preliminary data.</text>
</comment>
<sequence>MVAGKGAPFQNYEYLIRAEIDARRRQIADANDQLEQESHKDLKDNGSRKRLLIGTGLLPSQYHRMTDVNDVGSYTRAYWWGMAHSWQSNFGLEGFSEVEETKCRALLSPTSPPVMLLELNSKHTFNMLDPVLCTDFMMMMDAYHMHLTRSTSRSHTPLAAVLQGAGPHLCPGGNHHPVAPAGATPFQMASVAANSLFALRMKELCIPTVVAITGNAIGGGVAVSLNGTERVIAQNGSAAFGNLSRGACPIMMLSKHLPQHVGLTAAIDIYLTDSTFSANAVQKAGMVSRIASDIRTTKATALAMARKLASFPGARLAVMVQPPLSAERYEDEAYGIYTCSRLGQMHFPGQAKA</sequence>
<dbReference type="PANTHER" id="PTHR43802">
    <property type="entry name" value="ENOYL-COA HYDRATASE"/>
    <property type="match status" value="1"/>
</dbReference>
<dbReference type="InterPro" id="IPR029045">
    <property type="entry name" value="ClpP/crotonase-like_dom_sf"/>
</dbReference>
<evidence type="ECO:0000313" key="3">
    <source>
        <dbReference type="Proteomes" id="UP001642484"/>
    </source>
</evidence>
<comment type="similarity">
    <text evidence="1">Belongs to the enoyl-CoA hydratase/isomerase family.</text>
</comment>